<proteinExistence type="predicted"/>
<evidence type="ECO:0000256" key="1">
    <source>
        <dbReference type="SAM" id="MobiDB-lite"/>
    </source>
</evidence>
<reference evidence="2 3" key="1">
    <citation type="submission" date="2024-07" db="EMBL/GenBank/DDBJ databases">
        <title>Enhanced genomic and transcriptomic resources for Trichinella pseudospiralis and T. spiralis underpin the discovery of pronounced molecular differences between stages and species.</title>
        <authorList>
            <person name="Pasi K.K."/>
            <person name="La Rosa G."/>
            <person name="Gomez-Morales M.A."/>
            <person name="Tosini F."/>
            <person name="Sumanam S."/>
            <person name="Young N.D."/>
            <person name="Chang B.C."/>
            <person name="Robin G.B."/>
        </authorList>
    </citation>
    <scope>NUCLEOTIDE SEQUENCE [LARGE SCALE GENOMIC DNA]</scope>
    <source>
        <strain evidence="2">ISS534</strain>
    </source>
</reference>
<comment type="caution">
    <text evidence="2">The sequence shown here is derived from an EMBL/GenBank/DDBJ whole genome shotgun (WGS) entry which is preliminary data.</text>
</comment>
<dbReference type="EMBL" id="JBEUSY010000251">
    <property type="protein sequence ID" value="KAL1241549.1"/>
    <property type="molecule type" value="Genomic_DNA"/>
</dbReference>
<keyword evidence="3" id="KW-1185">Reference proteome</keyword>
<protein>
    <submittedName>
        <fullName evidence="2">Carbamoyl-phosphate synthase</fullName>
    </submittedName>
</protein>
<feature type="region of interest" description="Disordered" evidence="1">
    <location>
        <begin position="68"/>
        <end position="111"/>
    </location>
</feature>
<organism evidence="2 3">
    <name type="scientific">Trichinella spiralis</name>
    <name type="common">Trichina worm</name>
    <dbReference type="NCBI Taxonomy" id="6334"/>
    <lineage>
        <taxon>Eukaryota</taxon>
        <taxon>Metazoa</taxon>
        <taxon>Ecdysozoa</taxon>
        <taxon>Nematoda</taxon>
        <taxon>Enoplea</taxon>
        <taxon>Dorylaimia</taxon>
        <taxon>Trichinellida</taxon>
        <taxon>Trichinellidae</taxon>
        <taxon>Trichinella</taxon>
    </lineage>
</organism>
<accession>A0ABR3KMA4</accession>
<gene>
    <name evidence="2" type="ORF">TSPI_10402</name>
</gene>
<sequence>MSEDGSGEGGDPRKRCSVMVGMSGAQATLAFALASALEDLSNGAQKRKHTSSEMFIEGEEVRIVVGYSGQHPGRRASSEVSTDAKEDSGAHGAAKTNVETENGAEMDVDEKVVEKKNRHRFVTVRFQHYHHHQQQQQTLTNTLP</sequence>
<name>A0ABR3KMA4_TRISP</name>
<evidence type="ECO:0000313" key="3">
    <source>
        <dbReference type="Proteomes" id="UP001558632"/>
    </source>
</evidence>
<dbReference type="Proteomes" id="UP001558632">
    <property type="component" value="Unassembled WGS sequence"/>
</dbReference>
<evidence type="ECO:0000313" key="2">
    <source>
        <dbReference type="EMBL" id="KAL1241549.1"/>
    </source>
</evidence>